<name>A0A0A9DH27_ARUDO</name>
<dbReference type="AlphaFoldDB" id="A0A0A9DH27"/>
<reference evidence="1" key="2">
    <citation type="journal article" date="2015" name="Data Brief">
        <title>Shoot transcriptome of the giant reed, Arundo donax.</title>
        <authorList>
            <person name="Barrero R.A."/>
            <person name="Guerrero F.D."/>
            <person name="Moolhuijzen P."/>
            <person name="Goolsby J.A."/>
            <person name="Tidwell J."/>
            <person name="Bellgard S.E."/>
            <person name="Bellgard M.I."/>
        </authorList>
    </citation>
    <scope>NUCLEOTIDE SEQUENCE</scope>
    <source>
        <tissue evidence="1">Shoot tissue taken approximately 20 cm above the soil surface</tissue>
    </source>
</reference>
<organism evidence="1">
    <name type="scientific">Arundo donax</name>
    <name type="common">Giant reed</name>
    <name type="synonym">Donax arundinaceus</name>
    <dbReference type="NCBI Taxonomy" id="35708"/>
    <lineage>
        <taxon>Eukaryota</taxon>
        <taxon>Viridiplantae</taxon>
        <taxon>Streptophyta</taxon>
        <taxon>Embryophyta</taxon>
        <taxon>Tracheophyta</taxon>
        <taxon>Spermatophyta</taxon>
        <taxon>Magnoliopsida</taxon>
        <taxon>Liliopsida</taxon>
        <taxon>Poales</taxon>
        <taxon>Poaceae</taxon>
        <taxon>PACMAD clade</taxon>
        <taxon>Arundinoideae</taxon>
        <taxon>Arundineae</taxon>
        <taxon>Arundo</taxon>
    </lineage>
</organism>
<dbReference type="EMBL" id="GBRH01210006">
    <property type="protein sequence ID" value="JAD87889.1"/>
    <property type="molecule type" value="Transcribed_RNA"/>
</dbReference>
<proteinExistence type="predicted"/>
<accession>A0A0A9DH27</accession>
<reference evidence="1" key="1">
    <citation type="submission" date="2014-09" db="EMBL/GenBank/DDBJ databases">
        <authorList>
            <person name="Magalhaes I.L.F."/>
            <person name="Oliveira U."/>
            <person name="Santos F.R."/>
            <person name="Vidigal T.H.D.A."/>
            <person name="Brescovit A.D."/>
            <person name="Santos A.J."/>
        </authorList>
    </citation>
    <scope>NUCLEOTIDE SEQUENCE</scope>
    <source>
        <tissue evidence="1">Shoot tissue taken approximately 20 cm above the soil surface</tissue>
    </source>
</reference>
<sequence length="104" mass="11785">MPVHQQGSQHTEAQKLTVAAARSVKWPAARRTLYSSPRAAYSRTRTTRSSSWNQAKRQSTLGWSSPCCISISRRRCAWNRYFSSFALYSTLSATTYPLCFSRAT</sequence>
<evidence type="ECO:0000313" key="1">
    <source>
        <dbReference type="EMBL" id="JAD87889.1"/>
    </source>
</evidence>
<protein>
    <submittedName>
        <fullName evidence="1">Uncharacterized protein</fullName>
    </submittedName>
</protein>